<dbReference type="AlphaFoldDB" id="A0A8S3K5D2"/>
<sequence length="31" mass="3580">MYDRAPRSFQLKVGCTPDHVGPGTYDQRKKK</sequence>
<feature type="non-terminal residue" evidence="2">
    <location>
        <position position="31"/>
    </location>
</feature>
<name>A0A8S3K5D2_9BILA</name>
<dbReference type="EMBL" id="CAJOBI010356772">
    <property type="protein sequence ID" value="CAF5224293.1"/>
    <property type="molecule type" value="Genomic_DNA"/>
</dbReference>
<organism evidence="2 3">
    <name type="scientific">Rotaria magnacalcarata</name>
    <dbReference type="NCBI Taxonomy" id="392030"/>
    <lineage>
        <taxon>Eukaryota</taxon>
        <taxon>Metazoa</taxon>
        <taxon>Spiralia</taxon>
        <taxon>Gnathifera</taxon>
        <taxon>Rotifera</taxon>
        <taxon>Eurotatoria</taxon>
        <taxon>Bdelloidea</taxon>
        <taxon>Philodinida</taxon>
        <taxon>Philodinidae</taxon>
        <taxon>Rotaria</taxon>
    </lineage>
</organism>
<evidence type="ECO:0000313" key="3">
    <source>
        <dbReference type="Proteomes" id="UP000676336"/>
    </source>
</evidence>
<gene>
    <name evidence="2" type="ORF">SMN809_LOCUS83731</name>
</gene>
<accession>A0A8S3K5D2</accession>
<protein>
    <submittedName>
        <fullName evidence="2">Uncharacterized protein</fullName>
    </submittedName>
</protein>
<evidence type="ECO:0000256" key="1">
    <source>
        <dbReference type="SAM" id="MobiDB-lite"/>
    </source>
</evidence>
<evidence type="ECO:0000313" key="2">
    <source>
        <dbReference type="EMBL" id="CAF5224293.1"/>
    </source>
</evidence>
<dbReference type="Proteomes" id="UP000676336">
    <property type="component" value="Unassembled WGS sequence"/>
</dbReference>
<reference evidence="2" key="1">
    <citation type="submission" date="2021-02" db="EMBL/GenBank/DDBJ databases">
        <authorList>
            <person name="Nowell W R."/>
        </authorList>
    </citation>
    <scope>NUCLEOTIDE SEQUENCE</scope>
</reference>
<comment type="caution">
    <text evidence="2">The sequence shown here is derived from an EMBL/GenBank/DDBJ whole genome shotgun (WGS) entry which is preliminary data.</text>
</comment>
<feature type="region of interest" description="Disordered" evidence="1">
    <location>
        <begin position="1"/>
        <end position="31"/>
    </location>
</feature>
<proteinExistence type="predicted"/>